<sequence>MSITAVPLEPSMNLTGASFVNDFDVYAENSKLVLKARNGAAIKNFSKFTIAIQSGAVQLKNSGGTVYNGGITLDFTTYNMLSSTYPSDGQEGVEVEPTIKFTFRYPVEILNRDNITVKSGEEQYALDKSKIYLSSDGKTLNIDINDDPNPLRRSTPYTVRLGAGCVRFRDYNNITNDDMVLNFTTSGEGQRPEISGFSSSPYGGDDITSLSGTRLSGDGSIYIRFDRNIKWDREKDKLNLQDMVKLYKIPKPLETAYDPSGRLYDSVVEYVYGQGIPGVNPDESQRVPVSRINIVNGNTLEVKPGFSLMNINRYRLFIDKRIVEDSYGYNPEKDIIFYFWTAPAAGSSAVHWVGISSSRVYGVPAYSDSNPIVLNTDGEVIFKAGDTAAFNRIVLSEGYNTGAGVNIERVRLEYYFENGVKKTRIKIFPEHQLQWGKLYKLSIGEDVFESRQGVFLSAMNMEFVVRGNAAESRGIYSISPSSLNVLDIYNGGASFTIRGYNFTEDVEKVELLPVAGNAAGGPALTIGKQDLEFENVTEITVKLRDSGVVNSLGRDSGSGTYAVRLYFTGENNPVENDGVRLEISPRGKPVVKSTYPGNDGAWYNEKELSPRYINGVERFFLKVTFSDVDGSLTFDETSGLDLLRTSTLYSQGQNEISMIDTEFLNYIYNIQDETLKKSYISNYIFVKNSSTKEAYLYIPVKPLKSQTTYTVMINAGIVYYGGQDEILSGNDVITWSFTTMAVPVVTGVESGSVAENYDEDVPIILKGNYFNGSDVKVYFNDIKARKVKIGTAEDGSPILKVYLPSGSDRLEPGIYTVKVVNDDDHEYQIYGALSVVKEGRSKLQEDYVLKYKGRLGDVRGSFDKSEDTLMLDRDYTDKSHLELNLDELMGPDVLVRKIRFRGSEKDKIEILDTLSKWADISLYNVTLDPLAKSRDVEIILGRVEPSISQKLKSGLGIGRVKSDLIRVTGENFKVTGIKVVIPFKESNGDNLKALRYDEDLRTWQEEYFTVNKPDGTVTITSQHPGIFAVVEGGKTR</sequence>
<evidence type="ECO:0000313" key="3">
    <source>
        <dbReference type="EMBL" id="AYO32019.1"/>
    </source>
</evidence>
<dbReference type="Pfam" id="PF13205">
    <property type="entry name" value="Big_5"/>
    <property type="match status" value="1"/>
</dbReference>
<dbReference type="EMBL" id="CP033169">
    <property type="protein sequence ID" value="AYO32019.1"/>
    <property type="molecule type" value="Genomic_DNA"/>
</dbReference>
<name>A0A3G2R9F6_9FIRM</name>
<protein>
    <recommendedName>
        <fullName evidence="2">SbsA Ig-like domain-containing protein</fullName>
    </recommendedName>
</protein>
<dbReference type="Proteomes" id="UP000280960">
    <property type="component" value="Chromosome"/>
</dbReference>
<evidence type="ECO:0000259" key="2">
    <source>
        <dbReference type="Pfam" id="PF13205"/>
    </source>
</evidence>
<keyword evidence="4" id="KW-1185">Reference proteome</keyword>
<feature type="domain" description="SbsA Ig-like" evidence="2">
    <location>
        <begin position="81"/>
        <end position="185"/>
    </location>
</feature>
<dbReference type="KEGG" id="bacg:D2962_16715"/>
<evidence type="ECO:0000256" key="1">
    <source>
        <dbReference type="ARBA" id="ARBA00022729"/>
    </source>
</evidence>
<gene>
    <name evidence="3" type="ORF">D2962_16715</name>
</gene>
<evidence type="ECO:0000313" key="4">
    <source>
        <dbReference type="Proteomes" id="UP000280960"/>
    </source>
</evidence>
<accession>A0A3G2R9F6</accession>
<proteinExistence type="predicted"/>
<keyword evidence="1" id="KW-0732">Signal</keyword>
<dbReference type="InterPro" id="IPR032812">
    <property type="entry name" value="SbsA_Ig"/>
</dbReference>
<organism evidence="3 4">
    <name type="scientific">Biomaibacter acetigenes</name>
    <dbReference type="NCBI Taxonomy" id="2316383"/>
    <lineage>
        <taxon>Bacteria</taxon>
        <taxon>Bacillati</taxon>
        <taxon>Bacillota</taxon>
        <taxon>Clostridia</taxon>
        <taxon>Thermosediminibacterales</taxon>
        <taxon>Tepidanaerobacteraceae</taxon>
        <taxon>Biomaibacter</taxon>
    </lineage>
</organism>
<dbReference type="RefSeq" id="WP_122015634.1">
    <property type="nucleotide sequence ID" value="NZ_CP033169.1"/>
</dbReference>
<dbReference type="AlphaFoldDB" id="A0A3G2R9F6"/>
<reference evidence="3 4" key="1">
    <citation type="submission" date="2018-10" db="EMBL/GenBank/DDBJ databases">
        <authorList>
            <person name="Zhang X."/>
        </authorList>
    </citation>
    <scope>NUCLEOTIDE SEQUENCE [LARGE SCALE GENOMIC DNA]</scope>
    <source>
        <strain evidence="3 4">SK-G1</strain>
    </source>
</reference>